<dbReference type="GO" id="GO:0016740">
    <property type="term" value="F:transferase activity"/>
    <property type="evidence" value="ECO:0007669"/>
    <property type="project" value="UniProtKB-KW"/>
</dbReference>
<dbReference type="NCBIfam" id="NF041347">
    <property type="entry name" value="XopG"/>
    <property type="match status" value="1"/>
</dbReference>
<dbReference type="Pfam" id="PF14891">
    <property type="entry name" value="Peptidase_M91"/>
    <property type="match status" value="1"/>
</dbReference>
<feature type="region of interest" description="Disordered" evidence="1">
    <location>
        <begin position="36"/>
        <end position="71"/>
    </location>
</feature>
<evidence type="ECO:0000313" key="2">
    <source>
        <dbReference type="EMBL" id="GBH14113.1"/>
    </source>
</evidence>
<gene>
    <name evidence="2" type="ORF">KPSA1_07612</name>
</gene>
<evidence type="ECO:0000256" key="1">
    <source>
        <dbReference type="SAM" id="MobiDB-lite"/>
    </source>
</evidence>
<feature type="compositionally biased region" description="Low complexity" evidence="1">
    <location>
        <begin position="38"/>
        <end position="50"/>
    </location>
</feature>
<organism evidence="2 3">
    <name type="scientific">Pseudomonas syringae pv. actinidiae</name>
    <dbReference type="NCBI Taxonomy" id="103796"/>
    <lineage>
        <taxon>Bacteria</taxon>
        <taxon>Pseudomonadati</taxon>
        <taxon>Pseudomonadota</taxon>
        <taxon>Gammaproteobacteria</taxon>
        <taxon>Pseudomonadales</taxon>
        <taxon>Pseudomonadaceae</taxon>
        <taxon>Pseudomonas</taxon>
        <taxon>Pseudomonas syringae</taxon>
    </lineage>
</organism>
<reference evidence="2 3" key="1">
    <citation type="submission" date="2018-04" db="EMBL/GenBank/DDBJ databases">
        <title>Draft genome sequence of Pseudomonas syringae pv. actinidiae biovar 1 strains isolated from kiwifruit in Kagawa prefecture.</title>
        <authorList>
            <person name="Tabuchi M."/>
            <person name="Saito M."/>
            <person name="Fujiwara S."/>
            <person name="Sasa N."/>
            <person name="Akimitsu K."/>
            <person name="Gomi K."/>
            <person name="Konishi-Sugita S."/>
            <person name="Hamano K."/>
            <person name="Kataoka I."/>
        </authorList>
    </citation>
    <scope>NUCLEOTIDE SEQUENCE [LARGE SCALE GENOMIC DNA]</scope>
    <source>
        <strain evidence="2 3">MAFF212206</strain>
    </source>
</reference>
<dbReference type="Proteomes" id="UP000247480">
    <property type="component" value="Unassembled WGS sequence"/>
</dbReference>
<dbReference type="InterPro" id="IPR028208">
    <property type="entry name" value="Effector_pro_NleD-like"/>
</dbReference>
<name>A0A2V0QLY7_PSESF</name>
<proteinExistence type="predicted"/>
<comment type="caution">
    <text evidence="2">The sequence shown here is derived from an EMBL/GenBank/DDBJ whole genome shotgun (WGS) entry which is preliminary data.</text>
</comment>
<keyword evidence="2" id="KW-0808">Transferase</keyword>
<protein>
    <submittedName>
        <fullName evidence="2">UDP-N-acetylglucosamine enolpyruvyl transferase</fullName>
    </submittedName>
</protein>
<dbReference type="RefSeq" id="WP_077142976.1">
    <property type="nucleotide sequence ID" value="NZ_AP019412.1"/>
</dbReference>
<dbReference type="EMBL" id="BGJZ01000440">
    <property type="protein sequence ID" value="GBH14113.1"/>
    <property type="molecule type" value="Genomic_DNA"/>
</dbReference>
<accession>A0A2V0QLY7</accession>
<feature type="compositionally biased region" description="Basic and acidic residues" evidence="1">
    <location>
        <begin position="51"/>
        <end position="67"/>
    </location>
</feature>
<dbReference type="AlphaFoldDB" id="A0A2V0QLY7"/>
<dbReference type="Gene3D" id="3.90.1240.10">
    <property type="entry name" value="Metalloproteases ('zincins'), catalytic domain like"/>
    <property type="match status" value="1"/>
</dbReference>
<dbReference type="SUPFAM" id="SSF55486">
    <property type="entry name" value="Metalloproteases ('zincins'), catalytic domain"/>
    <property type="match status" value="1"/>
</dbReference>
<sequence length="215" mass="24158">MNITPTSHPRIFVAHDEQDAHFPEEVEISLNRLRSRPSGNNLLDELNNSESRNKRVTIERDNSDDPGARPCLTEKQQKKYGRDKVNDVSVTNTLITKSRNFLGIKKNGQGTNVTVKWSPILGFKTDDEGIAQPDHTNPESAFVILGHELIHAKHMMRGTHKGLSGHKYAAGTPAAKEEWRAIGLGKYEGRETSEYSICDEHGITRRRVYPGFNNS</sequence>
<evidence type="ECO:0000313" key="3">
    <source>
        <dbReference type="Proteomes" id="UP000247480"/>
    </source>
</evidence>